<evidence type="ECO:0000313" key="3">
    <source>
        <dbReference type="Proteomes" id="UP000027583"/>
    </source>
</evidence>
<reference evidence="2 3" key="1">
    <citation type="journal article" date="2014" name="Genome Biol. Evol.">
        <title>Acetic acid bacteria genomes reveal functional traits for adaptation to life in insect guts.</title>
        <authorList>
            <person name="Chouaia B."/>
            <person name="Gaiarsa S."/>
            <person name="Crotti E."/>
            <person name="Comandatore F."/>
            <person name="Degli Esposti M."/>
            <person name="Ricci I."/>
            <person name="Alma A."/>
            <person name="Favia G."/>
            <person name="Bandi C."/>
            <person name="Daffonchio D."/>
        </authorList>
    </citation>
    <scope>NUCLEOTIDE SEQUENCE [LARGE SCALE GENOMIC DNA]</scope>
    <source>
        <strain evidence="2 3">SF2.1</strain>
    </source>
</reference>
<dbReference type="EMBL" id="CBLX010000023">
    <property type="protein sequence ID" value="CDG40742.1"/>
    <property type="molecule type" value="Genomic_DNA"/>
</dbReference>
<gene>
    <name evidence="2" type="ORF">ASAP_2697</name>
</gene>
<evidence type="ECO:0000313" key="2">
    <source>
        <dbReference type="EMBL" id="CDG40742.1"/>
    </source>
</evidence>
<comment type="caution">
    <text evidence="2">The sequence shown here is derived from an EMBL/GenBank/DDBJ whole genome shotgun (WGS) entry which is preliminary data.</text>
</comment>
<dbReference type="eggNOG" id="COG3823">
    <property type="taxonomic scope" value="Bacteria"/>
</dbReference>
<accession>A0A060QLY5</accession>
<feature type="chain" id="PRO_5001589338" evidence="1">
    <location>
        <begin position="18"/>
        <end position="261"/>
    </location>
</feature>
<evidence type="ECO:0000256" key="1">
    <source>
        <dbReference type="SAM" id="SignalP"/>
    </source>
</evidence>
<dbReference type="Proteomes" id="UP000027583">
    <property type="component" value="Unassembled WGS sequence"/>
</dbReference>
<feature type="signal peptide" evidence="1">
    <location>
        <begin position="1"/>
        <end position="17"/>
    </location>
</feature>
<dbReference type="SUPFAM" id="SSF50969">
    <property type="entry name" value="YVTN repeat-like/Quinoprotein amine dehydrogenase"/>
    <property type="match status" value="1"/>
</dbReference>
<dbReference type="PANTHER" id="PTHR31270">
    <property type="entry name" value="GLUTAMINYL-PEPTIDE CYCLOTRANSFERASE"/>
    <property type="match status" value="1"/>
</dbReference>
<dbReference type="RefSeq" id="WP_023978240.1">
    <property type="nucleotide sequence ID" value="NZ_CBLX010000023.1"/>
</dbReference>
<dbReference type="PANTHER" id="PTHR31270:SF1">
    <property type="entry name" value="GLUTAMINYL-PEPTIDE CYCLOTRANSFERASE"/>
    <property type="match status" value="1"/>
</dbReference>
<keyword evidence="1" id="KW-0732">Signal</keyword>
<proteinExistence type="predicted"/>
<dbReference type="InterPro" id="IPR011044">
    <property type="entry name" value="Quino_amine_DH_bsu"/>
</dbReference>
<dbReference type="GO" id="GO:0016603">
    <property type="term" value="F:glutaminyl-peptide cyclotransferase activity"/>
    <property type="evidence" value="ECO:0007669"/>
    <property type="project" value="InterPro"/>
</dbReference>
<name>A0A060QLY5_9PROT</name>
<dbReference type="PROSITE" id="PS51257">
    <property type="entry name" value="PROKAR_LIPOPROTEIN"/>
    <property type="match status" value="1"/>
</dbReference>
<organism evidence="2 3">
    <name type="scientific">Asaia bogorensis</name>
    <dbReference type="NCBI Taxonomy" id="91915"/>
    <lineage>
        <taxon>Bacteria</taxon>
        <taxon>Pseudomonadati</taxon>
        <taxon>Pseudomonadota</taxon>
        <taxon>Alphaproteobacteria</taxon>
        <taxon>Acetobacterales</taxon>
        <taxon>Acetobacteraceae</taxon>
        <taxon>Asaia</taxon>
    </lineage>
</organism>
<reference evidence="2 3" key="2">
    <citation type="journal article" date="2014" name="PLoS ONE">
        <title>Evolution of mitochondria reconstructed from the energy metabolism of living bacteria.</title>
        <authorList>
            <person name="Degli Esposti M."/>
            <person name="Chouaia B."/>
            <person name="Comandatore F."/>
            <person name="Crotti E."/>
            <person name="Sassera D."/>
            <person name="Lievens P.M."/>
            <person name="Daffonchio D."/>
            <person name="Bandi C."/>
        </authorList>
    </citation>
    <scope>NUCLEOTIDE SEQUENCE [LARGE SCALE GENOMIC DNA]</scope>
    <source>
        <strain evidence="2 3">SF2.1</strain>
    </source>
</reference>
<dbReference type="AlphaFoldDB" id="A0A060QLY5"/>
<sequence length="261" mass="28906">MRLLLVCIASFSGLAMTACLFAPAGLASPPVEPAQIIARFPHDPSAFTEGLFYRDGALFESTGLSGRSVIRRVSLETGKTLAQATVPDGHFGEGIVDWQDRLISVTWRSGSGYIWSFPSLTLRGRFHYTGEGWGLTHDDKTLILSDGTSCLKHLDPVSLHVVGKLCVTADGIPVNRLNELEYIHGEIWANIWMTPEIARIDPETGQVKSWVDLTNLEEEVGLDDPDAVPNGIAYDHENDRLFVTGKYWPTLYQIKLPPYKH</sequence>
<dbReference type="InterPro" id="IPR007788">
    <property type="entry name" value="QCT"/>
</dbReference>
<dbReference type="Pfam" id="PF05096">
    <property type="entry name" value="Glu_cyclase_2"/>
    <property type="match status" value="1"/>
</dbReference>
<protein>
    <submittedName>
        <fullName evidence="2">Glutamine cyclotransferase</fullName>
    </submittedName>
</protein>